<reference evidence="2 3" key="1">
    <citation type="submission" date="2016-02" db="EMBL/GenBank/DDBJ databases">
        <title>Genome sequence of Halalkalicoccus paucihalophilus DSM 24557.</title>
        <authorList>
            <person name="Poehlein A."/>
            <person name="Daniel R."/>
        </authorList>
    </citation>
    <scope>NUCLEOTIDE SEQUENCE [LARGE SCALE GENOMIC DNA]</scope>
    <source>
        <strain evidence="2 3">DSM 24557</strain>
    </source>
</reference>
<dbReference type="EMBL" id="LTAZ01000023">
    <property type="protein sequence ID" value="KYH23728.1"/>
    <property type="molecule type" value="Genomic_DNA"/>
</dbReference>
<name>A0A151A7Q0_9EURY</name>
<feature type="region of interest" description="Disordered" evidence="1">
    <location>
        <begin position="63"/>
        <end position="117"/>
    </location>
</feature>
<dbReference type="Proteomes" id="UP000075321">
    <property type="component" value="Unassembled WGS sequence"/>
</dbReference>
<feature type="region of interest" description="Disordered" evidence="1">
    <location>
        <begin position="1"/>
        <end position="28"/>
    </location>
</feature>
<keyword evidence="3" id="KW-1185">Reference proteome</keyword>
<comment type="caution">
    <text evidence="2">The sequence shown here is derived from an EMBL/GenBank/DDBJ whole genome shotgun (WGS) entry which is preliminary data.</text>
</comment>
<dbReference type="AlphaFoldDB" id="A0A151A7Q0"/>
<organism evidence="2 3">
    <name type="scientific">Halalkalicoccus paucihalophilus</name>
    <dbReference type="NCBI Taxonomy" id="1008153"/>
    <lineage>
        <taxon>Archaea</taxon>
        <taxon>Methanobacteriati</taxon>
        <taxon>Methanobacteriota</taxon>
        <taxon>Stenosarchaea group</taxon>
        <taxon>Halobacteria</taxon>
        <taxon>Halobacteriales</taxon>
        <taxon>Halococcaceae</taxon>
        <taxon>Halalkalicoccus</taxon>
    </lineage>
</organism>
<evidence type="ECO:0000256" key="1">
    <source>
        <dbReference type="SAM" id="MobiDB-lite"/>
    </source>
</evidence>
<dbReference type="PATRIC" id="fig|1008153.3.peg.4514"/>
<accession>A0A151A7Q0</accession>
<feature type="compositionally biased region" description="Basic and acidic residues" evidence="1">
    <location>
        <begin position="99"/>
        <end position="117"/>
    </location>
</feature>
<feature type="compositionally biased region" description="Basic and acidic residues" evidence="1">
    <location>
        <begin position="63"/>
        <end position="82"/>
    </location>
</feature>
<feature type="compositionally biased region" description="Basic and acidic residues" evidence="1">
    <location>
        <begin position="1"/>
        <end position="12"/>
    </location>
</feature>
<evidence type="ECO:0000313" key="2">
    <source>
        <dbReference type="EMBL" id="KYH23728.1"/>
    </source>
</evidence>
<proteinExistence type="predicted"/>
<evidence type="ECO:0000313" key="3">
    <source>
        <dbReference type="Proteomes" id="UP000075321"/>
    </source>
</evidence>
<sequence>MLHRMEWSEKTRGPTLTVPSESAETKSIEKQMKDYFSFDSSDSSEVEKAIEAAREERAELAKVEKDVFGPEDKKSKDEKSLAELESEVFGGKSHPAPRSKMEKSDLAAREDEVFDRY</sequence>
<protein>
    <submittedName>
        <fullName evidence="2">Uncharacterized protein</fullName>
    </submittedName>
</protein>
<gene>
    <name evidence="2" type="ORF">HAPAU_42080</name>
</gene>